<dbReference type="InterPro" id="IPR008902">
    <property type="entry name" value="Rhamnosid_concanavalin"/>
</dbReference>
<feature type="domain" description="Alpha-L-rhamnosidase concanavalin-like" evidence="4">
    <location>
        <begin position="326"/>
        <end position="425"/>
    </location>
</feature>
<organism evidence="8 9">
    <name type="scientific">Plectosphaerella cucumerina</name>
    <dbReference type="NCBI Taxonomy" id="40658"/>
    <lineage>
        <taxon>Eukaryota</taxon>
        <taxon>Fungi</taxon>
        <taxon>Dikarya</taxon>
        <taxon>Ascomycota</taxon>
        <taxon>Pezizomycotina</taxon>
        <taxon>Sordariomycetes</taxon>
        <taxon>Hypocreomycetidae</taxon>
        <taxon>Glomerellales</taxon>
        <taxon>Plectosphaerellaceae</taxon>
        <taxon>Plectosphaerella</taxon>
    </lineage>
</organism>
<evidence type="ECO:0000259" key="6">
    <source>
        <dbReference type="Pfam" id="PF17389"/>
    </source>
</evidence>
<dbReference type="PANTHER" id="PTHR33307:SF6">
    <property type="entry name" value="ALPHA-RHAMNOSIDASE (EUROFUNG)-RELATED"/>
    <property type="match status" value="1"/>
</dbReference>
<accession>A0A8K0TD91</accession>
<dbReference type="InterPro" id="IPR013737">
    <property type="entry name" value="Bac_rhamnosid_N"/>
</dbReference>
<dbReference type="Pfam" id="PF08531">
    <property type="entry name" value="Bac_rhamnosid_N"/>
    <property type="match status" value="1"/>
</dbReference>
<protein>
    <recommendedName>
        <fullName evidence="2">alpha-L-rhamnosidase</fullName>
        <ecNumber evidence="2">3.2.1.40</ecNumber>
    </recommendedName>
</protein>
<name>A0A8K0TD91_9PEZI</name>
<evidence type="ECO:0000259" key="5">
    <source>
        <dbReference type="Pfam" id="PF08531"/>
    </source>
</evidence>
<dbReference type="Pfam" id="PF05592">
    <property type="entry name" value="Bac_rhamnosid"/>
    <property type="match status" value="1"/>
</dbReference>
<reference evidence="8" key="1">
    <citation type="journal article" date="2021" name="Nat. Commun.">
        <title>Genetic determinants of endophytism in the Arabidopsis root mycobiome.</title>
        <authorList>
            <person name="Mesny F."/>
            <person name="Miyauchi S."/>
            <person name="Thiergart T."/>
            <person name="Pickel B."/>
            <person name="Atanasova L."/>
            <person name="Karlsson M."/>
            <person name="Huettel B."/>
            <person name="Barry K.W."/>
            <person name="Haridas S."/>
            <person name="Chen C."/>
            <person name="Bauer D."/>
            <person name="Andreopoulos W."/>
            <person name="Pangilinan J."/>
            <person name="LaButti K."/>
            <person name="Riley R."/>
            <person name="Lipzen A."/>
            <person name="Clum A."/>
            <person name="Drula E."/>
            <person name="Henrissat B."/>
            <person name="Kohler A."/>
            <person name="Grigoriev I.V."/>
            <person name="Martin F.M."/>
            <person name="Hacquard S."/>
        </authorList>
    </citation>
    <scope>NUCLEOTIDE SEQUENCE</scope>
    <source>
        <strain evidence="8">MPI-CAGE-AT-0016</strain>
    </source>
</reference>
<comment type="caution">
    <text evidence="8">The sequence shown here is derived from an EMBL/GenBank/DDBJ whole genome shotgun (WGS) entry which is preliminary data.</text>
</comment>
<dbReference type="PIRSF" id="PIRSF010631">
    <property type="entry name" value="A-rhamnsds"/>
    <property type="match status" value="1"/>
</dbReference>
<evidence type="ECO:0000259" key="4">
    <source>
        <dbReference type="Pfam" id="PF05592"/>
    </source>
</evidence>
<dbReference type="InterPro" id="IPR035398">
    <property type="entry name" value="Bac_rhamnosid_C"/>
</dbReference>
<feature type="domain" description="Bacterial alpha-L-rhamnosidase N-terminal" evidence="5">
    <location>
        <begin position="143"/>
        <end position="316"/>
    </location>
</feature>
<feature type="domain" description="Alpha-L-rhamnosidase six-hairpin glycosidase" evidence="6">
    <location>
        <begin position="431"/>
        <end position="779"/>
    </location>
</feature>
<dbReference type="InterPro" id="IPR035396">
    <property type="entry name" value="Bac_rhamnosid6H"/>
</dbReference>
<dbReference type="InterPro" id="IPR012341">
    <property type="entry name" value="6hp_glycosidase-like_sf"/>
</dbReference>
<dbReference type="Pfam" id="PF17389">
    <property type="entry name" value="Bac_rhamnosid6H"/>
    <property type="match status" value="1"/>
</dbReference>
<dbReference type="Gene3D" id="2.60.40.10">
    <property type="entry name" value="Immunoglobulins"/>
    <property type="match status" value="1"/>
</dbReference>
<sequence length="902" mass="99791">MSLSIARVSFEHHREALGIDETAPRISWRFNGSISDWQQTSYDLEITRGSNSPKTFTVDSSESLYAPWPDTPLGEAESATVRVRAHGSSSETPWSDWVHVETGLQEDTWADIDPITTLCQQPTDGPKRPIYFRKDFDVPADLLSARLYITALGLYEASIDGSRVGDRLLAPGWQSYNHRHVYDTYDVTAMLAPGERSALGAVVGEGWYAGRLGWGGGTRNIYGDTLGLLGVLVMTREDGSTIRIPTDASWQSLTKGPITSSEIYHGEHFDDRIAAKVEGWATPGFNATEGWTGTRSIDAPKGRLVAPDQPPVRATQEVKPQRVFKSSSGATLVDFGQNLVGWLRVTVTGPAGHMVQLRHAEVLEDGELGRRPLREAWQEEQILLSGREITYEPKFTFHGFRYAQVDGWPADTPLDGDHLTAVVVHTDMEPTGDFSCSHDLLNKFHSNVRWSMRGNFLSIPTDCPQRDERMGWTGDAHMFGPTSNFLYDTAGFWRSWHRDVWSEMSANGKMIPYAYTPTIPAGFGDQMPTAVWGDVVVAGPWNLYRAFGDALVLREQLPQAQNWIDKGVKRSAEGGLWDRSTFQFGDWLDPSSPPSNPGQSLTNSHLVADAYLVQMTGLLADILEALGGDSEKYRAQRDELRRLFQAAWMSDDGRMANTTQTAYALGLDFDLFDGEDDLATGIEVLRQLVADNNYLVGTGFAGTAPLGRALSAANATNDFYRMLLQEQRPSWLYQVVMGGTTTWERWDSLLPDGSLNPGEMLSFNHYAFGSVADWMHQNIGGIAAEEPGYKRIRVAPVPGGDITSAKAEFFIRLFNACAAHAKAHEPGTTRYHLLRGFADKTRTSKPQLVVRETYTNAEALRVHTQAAPVVAIMKAITGGTLVEKSQIIYLGPNGHGYDRAKL</sequence>
<dbReference type="GO" id="GO:0005975">
    <property type="term" value="P:carbohydrate metabolic process"/>
    <property type="evidence" value="ECO:0007669"/>
    <property type="project" value="InterPro"/>
</dbReference>
<evidence type="ECO:0000256" key="2">
    <source>
        <dbReference type="ARBA" id="ARBA00012652"/>
    </source>
</evidence>
<dbReference type="InterPro" id="IPR008928">
    <property type="entry name" value="6-hairpin_glycosidase_sf"/>
</dbReference>
<evidence type="ECO:0000313" key="9">
    <source>
        <dbReference type="Proteomes" id="UP000813385"/>
    </source>
</evidence>
<feature type="domain" description="Alpha-L-rhamnosidase C-terminal" evidence="7">
    <location>
        <begin position="781"/>
        <end position="809"/>
    </location>
</feature>
<dbReference type="OrthoDB" id="10036721at2759"/>
<dbReference type="InterPro" id="IPR013783">
    <property type="entry name" value="Ig-like_fold"/>
</dbReference>
<proteinExistence type="predicted"/>
<dbReference type="SUPFAM" id="SSF48208">
    <property type="entry name" value="Six-hairpin glycosidases"/>
    <property type="match status" value="1"/>
</dbReference>
<dbReference type="InterPro" id="IPR016007">
    <property type="entry name" value="Alpha_rhamnosid"/>
</dbReference>
<dbReference type="GO" id="GO:0030596">
    <property type="term" value="F:alpha-L-rhamnosidase activity"/>
    <property type="evidence" value="ECO:0007669"/>
    <property type="project" value="UniProtKB-EC"/>
</dbReference>
<comment type="catalytic activity">
    <reaction evidence="1">
        <text>Hydrolysis of terminal non-reducing alpha-L-rhamnose residues in alpha-L-rhamnosides.</text>
        <dbReference type="EC" id="3.2.1.40"/>
    </reaction>
</comment>
<evidence type="ECO:0000256" key="1">
    <source>
        <dbReference type="ARBA" id="ARBA00001445"/>
    </source>
</evidence>
<dbReference type="Pfam" id="PF17390">
    <property type="entry name" value="Bac_rhamnosid_C"/>
    <property type="match status" value="1"/>
</dbReference>
<dbReference type="PANTHER" id="PTHR33307">
    <property type="entry name" value="ALPHA-RHAMNOSIDASE (EUROFUNG)"/>
    <property type="match status" value="1"/>
</dbReference>
<dbReference type="EC" id="3.2.1.40" evidence="2"/>
<keyword evidence="3" id="KW-0378">Hydrolase</keyword>
<dbReference type="Gene3D" id="3.30.70.100">
    <property type="match status" value="1"/>
</dbReference>
<dbReference type="Proteomes" id="UP000813385">
    <property type="component" value="Unassembled WGS sequence"/>
</dbReference>
<dbReference type="Pfam" id="PF25788">
    <property type="entry name" value="Ig_Rha78A_N"/>
    <property type="match status" value="1"/>
</dbReference>
<evidence type="ECO:0000256" key="3">
    <source>
        <dbReference type="ARBA" id="ARBA00022801"/>
    </source>
</evidence>
<keyword evidence="9" id="KW-1185">Reference proteome</keyword>
<gene>
    <name evidence="8" type="ORF">B0T11DRAFT_332117</name>
</gene>
<dbReference type="EMBL" id="JAGPXD010000005">
    <property type="protein sequence ID" value="KAH7354264.1"/>
    <property type="molecule type" value="Genomic_DNA"/>
</dbReference>
<dbReference type="Gene3D" id="1.50.10.10">
    <property type="match status" value="1"/>
</dbReference>
<dbReference type="InterPro" id="IPR011008">
    <property type="entry name" value="Dimeric_a/b-barrel"/>
</dbReference>
<dbReference type="Gene3D" id="2.60.120.260">
    <property type="entry name" value="Galactose-binding domain-like"/>
    <property type="match status" value="2"/>
</dbReference>
<evidence type="ECO:0000313" key="8">
    <source>
        <dbReference type="EMBL" id="KAH7354264.1"/>
    </source>
</evidence>
<dbReference type="AlphaFoldDB" id="A0A8K0TD91"/>
<dbReference type="SUPFAM" id="SSF54909">
    <property type="entry name" value="Dimeric alpha+beta barrel"/>
    <property type="match status" value="1"/>
</dbReference>
<evidence type="ECO:0000259" key="7">
    <source>
        <dbReference type="Pfam" id="PF17390"/>
    </source>
</evidence>